<dbReference type="SUPFAM" id="SSF53474">
    <property type="entry name" value="alpha/beta-Hydrolases"/>
    <property type="match status" value="1"/>
</dbReference>
<dbReference type="InterPro" id="IPR013094">
    <property type="entry name" value="AB_hydrolase_3"/>
</dbReference>
<dbReference type="AlphaFoldDB" id="A0A3M2SQR4"/>
<proteinExistence type="predicted"/>
<gene>
    <name evidence="2" type="ORF">CDV36_000332</name>
</gene>
<keyword evidence="3" id="KW-1185">Reference proteome</keyword>
<dbReference type="Gene3D" id="3.40.50.1820">
    <property type="entry name" value="alpha/beta hydrolase"/>
    <property type="match status" value="1"/>
</dbReference>
<dbReference type="InterPro" id="IPR050466">
    <property type="entry name" value="Carboxylest/Gibb_receptor"/>
</dbReference>
<dbReference type="STRING" id="2010991.A0A3M2SQR4"/>
<dbReference type="OrthoDB" id="19653at2759"/>
<organism evidence="2 3">
    <name type="scientific">Fusarium kuroshium</name>
    <dbReference type="NCBI Taxonomy" id="2010991"/>
    <lineage>
        <taxon>Eukaryota</taxon>
        <taxon>Fungi</taxon>
        <taxon>Dikarya</taxon>
        <taxon>Ascomycota</taxon>
        <taxon>Pezizomycotina</taxon>
        <taxon>Sordariomycetes</taxon>
        <taxon>Hypocreomycetidae</taxon>
        <taxon>Hypocreales</taxon>
        <taxon>Nectriaceae</taxon>
        <taxon>Fusarium</taxon>
        <taxon>Fusarium solani species complex</taxon>
    </lineage>
</organism>
<evidence type="ECO:0000313" key="2">
    <source>
        <dbReference type="EMBL" id="RMJ19894.1"/>
    </source>
</evidence>
<dbReference type="PANTHER" id="PTHR23024:SF242">
    <property type="entry name" value="ALPHA_BETA HYDROLASE FOLD-3 DOMAIN-CONTAINING PROTEIN-RELATED"/>
    <property type="match status" value="1"/>
</dbReference>
<reference evidence="2 3" key="1">
    <citation type="submission" date="2017-06" db="EMBL/GenBank/DDBJ databases">
        <title>Comparative genomic analysis of Ambrosia Fusariam Clade fungi.</title>
        <authorList>
            <person name="Stajich J.E."/>
            <person name="Carrillo J."/>
            <person name="Kijimoto T."/>
            <person name="Eskalen A."/>
            <person name="O'Donnell K."/>
            <person name="Kasson M."/>
        </authorList>
    </citation>
    <scope>NUCLEOTIDE SEQUENCE [LARGE SCALE GENOMIC DNA]</scope>
    <source>
        <strain evidence="2">UCR3666</strain>
    </source>
</reference>
<dbReference type="Pfam" id="PF07859">
    <property type="entry name" value="Abhydrolase_3"/>
    <property type="match status" value="1"/>
</dbReference>
<feature type="domain" description="Alpha/beta hydrolase fold-3" evidence="1">
    <location>
        <begin position="71"/>
        <end position="274"/>
    </location>
</feature>
<name>A0A3M2SQR4_9HYPO</name>
<evidence type="ECO:0000259" key="1">
    <source>
        <dbReference type="Pfam" id="PF07859"/>
    </source>
</evidence>
<evidence type="ECO:0000313" key="3">
    <source>
        <dbReference type="Proteomes" id="UP000277212"/>
    </source>
</evidence>
<protein>
    <recommendedName>
        <fullName evidence="1">Alpha/beta hydrolase fold-3 domain-containing protein</fullName>
    </recommendedName>
</protein>
<accession>A0A3M2SQR4</accession>
<sequence length="302" mass="33982">MADFSPLYYLYLKIVITLSRWSAYPFMRSLFKAPNSRRTLIQIPSRDPTRFIKAWIHLPPNHSGNTPGLLINWHGSGFILPSLGMDHEFCDRMAQEAGVVVLDADYRKAPEHPYPAAVEDVEDVLKWVEAQPERFDLSRIAVSGFSAGGNLALVAASELRGQFKRINIRAVYAFYPLVDLDRDPKLKKVPNPINPFPLFSLRLFATCYMPRAQERKNPRVSPTFADPVLFPDRTIIFTCSSDNLSPEAEEMGQKLKAGGANVEVVRLQNAAHGFDKGVKPGSDAFKQREMTYLKIAKDLTKA</sequence>
<dbReference type="PANTHER" id="PTHR23024">
    <property type="entry name" value="ARYLACETAMIDE DEACETYLASE"/>
    <property type="match status" value="1"/>
</dbReference>
<dbReference type="Proteomes" id="UP000277212">
    <property type="component" value="Unassembled WGS sequence"/>
</dbReference>
<dbReference type="InterPro" id="IPR029058">
    <property type="entry name" value="AB_hydrolase_fold"/>
</dbReference>
<comment type="caution">
    <text evidence="2">The sequence shown here is derived from an EMBL/GenBank/DDBJ whole genome shotgun (WGS) entry which is preliminary data.</text>
</comment>
<dbReference type="EMBL" id="NKUJ01000003">
    <property type="protein sequence ID" value="RMJ19894.1"/>
    <property type="molecule type" value="Genomic_DNA"/>
</dbReference>
<dbReference type="GO" id="GO:0016787">
    <property type="term" value="F:hydrolase activity"/>
    <property type="evidence" value="ECO:0007669"/>
    <property type="project" value="InterPro"/>
</dbReference>